<dbReference type="AlphaFoldDB" id="A0A0F6MQY2"/>
<proteinExistence type="predicted"/>
<accession>A0A0F6MQY2</accession>
<dbReference type="HOGENOM" id="CLU_692499_0_0_12"/>
<reference evidence="1" key="1">
    <citation type="submission" date="2012-01" db="EMBL/GenBank/DDBJ databases">
        <title>The Genome Sequence of Treponema denticola OTK.</title>
        <authorList>
            <consortium name="The Broad Institute Genome Sequencing Platform"/>
            <person name="Earl A."/>
            <person name="Ward D."/>
            <person name="Feldgarden M."/>
            <person name="Gevers D."/>
            <person name="Blanton J.M."/>
            <person name="Fenno C.J."/>
            <person name="Baranova O.V."/>
            <person name="Mathney J."/>
            <person name="Dewhirst F.E."/>
            <person name="Izard J."/>
            <person name="Young S.K."/>
            <person name="Zeng Q."/>
            <person name="Gargeya S."/>
            <person name="Fitzgerald M."/>
            <person name="Haas B."/>
            <person name="Abouelleil A."/>
            <person name="Alvarado L."/>
            <person name="Arachchi H.M."/>
            <person name="Berlin A."/>
            <person name="Chapman S.B."/>
            <person name="Gearin G."/>
            <person name="Goldberg J."/>
            <person name="Griggs A."/>
            <person name="Gujja S."/>
            <person name="Hansen M."/>
            <person name="Heiman D."/>
            <person name="Howarth C."/>
            <person name="Larimer J."/>
            <person name="Lui A."/>
            <person name="MacDonald P.J.P."/>
            <person name="McCowen C."/>
            <person name="Montmayeur A."/>
            <person name="Murphy C."/>
            <person name="Neiman D."/>
            <person name="Pearson M."/>
            <person name="Priest M."/>
            <person name="Roberts A."/>
            <person name="Saif S."/>
            <person name="Shea T."/>
            <person name="Sisk P."/>
            <person name="Stolte C."/>
            <person name="Sykes S."/>
            <person name="Wortman J."/>
            <person name="Nusbaum C."/>
            <person name="Birren B."/>
        </authorList>
    </citation>
    <scope>NUCLEOTIDE SEQUENCE [LARGE SCALE GENOMIC DNA]</scope>
    <source>
        <strain evidence="1">OTK</strain>
    </source>
</reference>
<dbReference type="EMBL" id="AGDY01000005">
    <property type="protein sequence ID" value="EMB22303.1"/>
    <property type="molecule type" value="Genomic_DNA"/>
</dbReference>
<dbReference type="GO" id="GO:0046872">
    <property type="term" value="F:metal ion binding"/>
    <property type="evidence" value="ECO:0007669"/>
    <property type="project" value="InterPro"/>
</dbReference>
<gene>
    <name evidence="1" type="ORF">HMPREF9723_01221</name>
</gene>
<evidence type="ECO:0000313" key="1">
    <source>
        <dbReference type="EMBL" id="EMB22303.1"/>
    </source>
</evidence>
<name>A0A0F6MQY2_TREDN</name>
<dbReference type="RefSeq" id="WP_002691881.1">
    <property type="nucleotide sequence ID" value="NZ_CM001797.1"/>
</dbReference>
<dbReference type="SUPFAM" id="SSF63411">
    <property type="entry name" value="LuxS/MPP-like metallohydrolase"/>
    <property type="match status" value="1"/>
</dbReference>
<sequence length="398" mass="46532">MKNGTFIHQKNIYYILSKRAEPALYFIVRFSLCREPEGKNGLAHVSEHVMLSLIENEIKNIKKAFGFFAHTGYSAIQFNFSQLHNEENIISVYHSIMQALRIKTIDKTLLKAAKEHVLKECRELKLKYSSVVKENKFLTGYKNISLPVGKVKDVKSITEDDVVQFINKNYSNNRFLIVNKNKIKSLANDEIKTVTHNKNIFNSIKINIKHKKNYLHITANNPKYQEITFCIKINKNIFKTKYYYLTLLQMHIIDCMNIFLENKNYEDEDSAPASINIKMIDDENMFAFINFTSAKTSFQIFADELLYFICQTDIKEIKLKKLKAEFINSIEKNYKSNIKMLIMNVLIHIEYSSPLIITDNLIEAAKKQIKNIDLKTFCSLKKKLLTEENFKIIIEDKE</sequence>
<comment type="caution">
    <text evidence="1">The sequence shown here is derived from an EMBL/GenBank/DDBJ whole genome shotgun (WGS) entry which is preliminary data.</text>
</comment>
<protein>
    <recommendedName>
        <fullName evidence="2">Peptidase M16 N-terminal domain-containing protein</fullName>
    </recommendedName>
</protein>
<dbReference type="PATRIC" id="fig|999434.4.peg.1265"/>
<evidence type="ECO:0008006" key="2">
    <source>
        <dbReference type="Google" id="ProtNLM"/>
    </source>
</evidence>
<dbReference type="Proteomes" id="UP000011701">
    <property type="component" value="Chromosome"/>
</dbReference>
<organism evidence="1">
    <name type="scientific">Treponema denticola OTK</name>
    <dbReference type="NCBI Taxonomy" id="999434"/>
    <lineage>
        <taxon>Bacteria</taxon>
        <taxon>Pseudomonadati</taxon>
        <taxon>Spirochaetota</taxon>
        <taxon>Spirochaetia</taxon>
        <taxon>Spirochaetales</taxon>
        <taxon>Treponemataceae</taxon>
        <taxon>Treponema</taxon>
    </lineage>
</organism>
<dbReference type="Gene3D" id="3.30.830.10">
    <property type="entry name" value="Metalloenzyme, LuxS/M16 peptidase-like"/>
    <property type="match status" value="1"/>
</dbReference>
<dbReference type="InterPro" id="IPR011249">
    <property type="entry name" value="Metalloenz_LuxS/M16"/>
</dbReference>